<proteinExistence type="predicted"/>
<protein>
    <submittedName>
        <fullName evidence="1">Uncharacterized protein</fullName>
    </submittedName>
</protein>
<keyword evidence="2" id="KW-1185">Reference proteome</keyword>
<evidence type="ECO:0000313" key="1">
    <source>
        <dbReference type="EMBL" id="KAI8011517.1"/>
    </source>
</evidence>
<reference evidence="1 2" key="1">
    <citation type="journal article" date="2022" name="Plant J.">
        <title>Chromosome-level genome of Camellia lanceoleosa provides a valuable resource for understanding genome evolution and self-incompatibility.</title>
        <authorList>
            <person name="Gong W."/>
            <person name="Xiao S."/>
            <person name="Wang L."/>
            <person name="Liao Z."/>
            <person name="Chang Y."/>
            <person name="Mo W."/>
            <person name="Hu G."/>
            <person name="Li W."/>
            <person name="Zhao G."/>
            <person name="Zhu H."/>
            <person name="Hu X."/>
            <person name="Ji K."/>
            <person name="Xiang X."/>
            <person name="Song Q."/>
            <person name="Yuan D."/>
            <person name="Jin S."/>
            <person name="Zhang L."/>
        </authorList>
    </citation>
    <scope>NUCLEOTIDE SEQUENCE [LARGE SCALE GENOMIC DNA]</scope>
    <source>
        <strain evidence="1">SQ_2022a</strain>
    </source>
</reference>
<name>A0ACC0HG47_9ERIC</name>
<dbReference type="Proteomes" id="UP001060215">
    <property type="component" value="Chromosome 5"/>
</dbReference>
<evidence type="ECO:0000313" key="2">
    <source>
        <dbReference type="Proteomes" id="UP001060215"/>
    </source>
</evidence>
<accession>A0ACC0HG47</accession>
<sequence>MLKIHNKMRQTTVVLRDQNPTHLKLQGKEFVQNLPNENDGQIMKDEKPPIEAPCIELEKANSEKSKKLSFLMLLRVTNRKEQLLVQNI</sequence>
<organism evidence="1 2">
    <name type="scientific">Camellia lanceoleosa</name>
    <dbReference type="NCBI Taxonomy" id="1840588"/>
    <lineage>
        <taxon>Eukaryota</taxon>
        <taxon>Viridiplantae</taxon>
        <taxon>Streptophyta</taxon>
        <taxon>Embryophyta</taxon>
        <taxon>Tracheophyta</taxon>
        <taxon>Spermatophyta</taxon>
        <taxon>Magnoliopsida</taxon>
        <taxon>eudicotyledons</taxon>
        <taxon>Gunneridae</taxon>
        <taxon>Pentapetalae</taxon>
        <taxon>asterids</taxon>
        <taxon>Ericales</taxon>
        <taxon>Theaceae</taxon>
        <taxon>Camellia</taxon>
    </lineage>
</organism>
<comment type="caution">
    <text evidence="1">The sequence shown here is derived from an EMBL/GenBank/DDBJ whole genome shotgun (WGS) entry which is preliminary data.</text>
</comment>
<gene>
    <name evidence="1" type="ORF">LOK49_LG06G01705</name>
</gene>
<dbReference type="EMBL" id="CM045762">
    <property type="protein sequence ID" value="KAI8011517.1"/>
    <property type="molecule type" value="Genomic_DNA"/>
</dbReference>